<evidence type="ECO:0000313" key="3">
    <source>
        <dbReference type="Proteomes" id="UP000015106"/>
    </source>
</evidence>
<organism evidence="2 3">
    <name type="scientific">Triticum urartu</name>
    <name type="common">Red wild einkorn</name>
    <name type="synonym">Crithodium urartu</name>
    <dbReference type="NCBI Taxonomy" id="4572"/>
    <lineage>
        <taxon>Eukaryota</taxon>
        <taxon>Viridiplantae</taxon>
        <taxon>Streptophyta</taxon>
        <taxon>Embryophyta</taxon>
        <taxon>Tracheophyta</taxon>
        <taxon>Spermatophyta</taxon>
        <taxon>Magnoliopsida</taxon>
        <taxon>Liliopsida</taxon>
        <taxon>Poales</taxon>
        <taxon>Poaceae</taxon>
        <taxon>BOP clade</taxon>
        <taxon>Pooideae</taxon>
        <taxon>Triticodae</taxon>
        <taxon>Triticeae</taxon>
        <taxon>Triticinae</taxon>
        <taxon>Triticum</taxon>
    </lineage>
</organism>
<evidence type="ECO:0000256" key="1">
    <source>
        <dbReference type="SAM" id="MobiDB-lite"/>
    </source>
</evidence>
<protein>
    <submittedName>
        <fullName evidence="2">Uncharacterized protein</fullName>
    </submittedName>
</protein>
<dbReference type="Gramene" id="TuG1812G0500000598.01.T06">
    <property type="protein sequence ID" value="TuG1812G0500000598.01.T06"/>
    <property type="gene ID" value="TuG1812G0500000598.01"/>
</dbReference>
<dbReference type="Proteomes" id="UP000015106">
    <property type="component" value="Chromosome 5"/>
</dbReference>
<reference evidence="3" key="1">
    <citation type="journal article" date="2013" name="Nature">
        <title>Draft genome of the wheat A-genome progenitor Triticum urartu.</title>
        <authorList>
            <person name="Ling H.Q."/>
            <person name="Zhao S."/>
            <person name="Liu D."/>
            <person name="Wang J."/>
            <person name="Sun H."/>
            <person name="Zhang C."/>
            <person name="Fan H."/>
            <person name="Li D."/>
            <person name="Dong L."/>
            <person name="Tao Y."/>
            <person name="Gao C."/>
            <person name="Wu H."/>
            <person name="Li Y."/>
            <person name="Cui Y."/>
            <person name="Guo X."/>
            <person name="Zheng S."/>
            <person name="Wang B."/>
            <person name="Yu K."/>
            <person name="Liang Q."/>
            <person name="Yang W."/>
            <person name="Lou X."/>
            <person name="Chen J."/>
            <person name="Feng M."/>
            <person name="Jian J."/>
            <person name="Zhang X."/>
            <person name="Luo G."/>
            <person name="Jiang Y."/>
            <person name="Liu J."/>
            <person name="Wang Z."/>
            <person name="Sha Y."/>
            <person name="Zhang B."/>
            <person name="Wu H."/>
            <person name="Tang D."/>
            <person name="Shen Q."/>
            <person name="Xue P."/>
            <person name="Zou S."/>
            <person name="Wang X."/>
            <person name="Liu X."/>
            <person name="Wang F."/>
            <person name="Yang Y."/>
            <person name="An X."/>
            <person name="Dong Z."/>
            <person name="Zhang K."/>
            <person name="Zhang X."/>
            <person name="Luo M.C."/>
            <person name="Dvorak J."/>
            <person name="Tong Y."/>
            <person name="Wang J."/>
            <person name="Yang H."/>
            <person name="Li Z."/>
            <person name="Wang D."/>
            <person name="Zhang A."/>
            <person name="Wang J."/>
        </authorList>
    </citation>
    <scope>NUCLEOTIDE SEQUENCE</scope>
    <source>
        <strain evidence="3">cv. G1812</strain>
    </source>
</reference>
<sequence>MVCVGTVDRHDCMKDIHFFMDGMLCSKHNKKWRALVPRSNCLTKLWLMCSGCSETNVLGKLQPQSTWYLTGLGSLATTQREYVALHAFPHLNVQVILSQVQRMRWQHSGGGNIKDGGSFLPRDDDEGAMRKQQR</sequence>
<name>A0A8R7UDE1_TRIUA</name>
<dbReference type="EnsemblPlants" id="TuG1812G0500000598.01.T06">
    <property type="protein sequence ID" value="TuG1812G0500000598.01.T06"/>
    <property type="gene ID" value="TuG1812G0500000598.01"/>
</dbReference>
<reference evidence="2" key="2">
    <citation type="submission" date="2018-03" db="EMBL/GenBank/DDBJ databases">
        <title>The Triticum urartu genome reveals the dynamic nature of wheat genome evolution.</title>
        <authorList>
            <person name="Ling H."/>
            <person name="Ma B."/>
            <person name="Shi X."/>
            <person name="Liu H."/>
            <person name="Dong L."/>
            <person name="Sun H."/>
            <person name="Cao Y."/>
            <person name="Gao Q."/>
            <person name="Zheng S."/>
            <person name="Li Y."/>
            <person name="Yu Y."/>
            <person name="Du H."/>
            <person name="Qi M."/>
            <person name="Li Y."/>
            <person name="Yu H."/>
            <person name="Cui Y."/>
            <person name="Wang N."/>
            <person name="Chen C."/>
            <person name="Wu H."/>
            <person name="Zhao Y."/>
            <person name="Zhang J."/>
            <person name="Li Y."/>
            <person name="Zhou W."/>
            <person name="Zhang B."/>
            <person name="Hu W."/>
            <person name="Eijk M."/>
            <person name="Tang J."/>
            <person name="Witsenboer H."/>
            <person name="Zhao S."/>
            <person name="Li Z."/>
            <person name="Zhang A."/>
            <person name="Wang D."/>
            <person name="Liang C."/>
        </authorList>
    </citation>
    <scope>NUCLEOTIDE SEQUENCE [LARGE SCALE GENOMIC DNA]</scope>
    <source>
        <strain evidence="2">cv. G1812</strain>
    </source>
</reference>
<dbReference type="AlphaFoldDB" id="A0A8R7UDE1"/>
<feature type="region of interest" description="Disordered" evidence="1">
    <location>
        <begin position="109"/>
        <end position="134"/>
    </location>
</feature>
<proteinExistence type="predicted"/>
<accession>A0A8R7UDE1</accession>
<reference evidence="2" key="3">
    <citation type="submission" date="2022-06" db="UniProtKB">
        <authorList>
            <consortium name="EnsemblPlants"/>
        </authorList>
    </citation>
    <scope>IDENTIFICATION</scope>
</reference>
<keyword evidence="3" id="KW-1185">Reference proteome</keyword>
<evidence type="ECO:0000313" key="2">
    <source>
        <dbReference type="EnsemblPlants" id="TuG1812G0500000598.01.T06"/>
    </source>
</evidence>